<dbReference type="Gene3D" id="3.40.50.720">
    <property type="entry name" value="NAD(P)-binding Rossmann-like Domain"/>
    <property type="match status" value="1"/>
</dbReference>
<proteinExistence type="predicted"/>
<sequence length="70" mass="7872">MTTKLLNIRATSDKKDAYFIIIATPTDYDVTTGLFDTSSIETTITDILAINTEAVIVIKRYSTYRLYSIS</sequence>
<dbReference type="RefSeq" id="WP_407878116.1">
    <property type="nucleotide sequence ID" value="NZ_BTHG01000010.1"/>
</dbReference>
<evidence type="ECO:0000313" key="1">
    <source>
        <dbReference type="EMBL" id="GMN90432.1"/>
    </source>
</evidence>
<accession>A0ABQ6PHQ8</accession>
<dbReference type="EMBL" id="BTHG01000010">
    <property type="protein sequence ID" value="GMN90432.1"/>
    <property type="molecule type" value="Genomic_DNA"/>
</dbReference>
<comment type="caution">
    <text evidence="1">The sequence shown here is derived from an EMBL/GenBank/DDBJ whole genome shotgun (WGS) entry which is preliminary data.</text>
</comment>
<keyword evidence="2" id="KW-1185">Reference proteome</keyword>
<gene>
    <name evidence="1" type="ORF">fsci_19200</name>
</gene>
<name>A0ABQ6PHQ8_9GAMM</name>
<evidence type="ECO:0000313" key="2">
    <source>
        <dbReference type="Proteomes" id="UP001628164"/>
    </source>
</evidence>
<organism evidence="1 2">
    <name type="scientific">Francisella sciaenopsi</name>
    <dbReference type="NCBI Taxonomy" id="3055034"/>
    <lineage>
        <taxon>Bacteria</taxon>
        <taxon>Pseudomonadati</taxon>
        <taxon>Pseudomonadota</taxon>
        <taxon>Gammaproteobacteria</taxon>
        <taxon>Thiotrichales</taxon>
        <taxon>Francisellaceae</taxon>
        <taxon>Francisella</taxon>
    </lineage>
</organism>
<dbReference type="Proteomes" id="UP001628164">
    <property type="component" value="Unassembled WGS sequence"/>
</dbReference>
<reference evidence="1 2" key="1">
    <citation type="journal article" date="2024" name="Dis. Aquat. Organ.">
        <title>Francisella sciaenopsi sp. nov. isolated from diseased red drum Sciaenops ocellatus in Florida, USA.</title>
        <authorList>
            <person name="Kawahara M."/>
            <person name="Cody T.T."/>
            <person name="Yanong R.P.E."/>
            <person name="Henderson E."/>
            <person name="Yazdi Z."/>
            <person name="Soto E."/>
        </authorList>
    </citation>
    <scope>NUCLEOTIDE SEQUENCE [LARGE SCALE GENOMIC DNA]</scope>
    <source>
        <strain evidence="1 2">R22-20-7</strain>
    </source>
</reference>
<protein>
    <submittedName>
        <fullName evidence="1">Uncharacterized protein</fullName>
    </submittedName>
</protein>